<comment type="caution">
    <text evidence="1">The sequence shown here is derived from an EMBL/GenBank/DDBJ whole genome shotgun (WGS) entry which is preliminary data.</text>
</comment>
<dbReference type="AlphaFoldDB" id="A0A370I2F4"/>
<dbReference type="EMBL" id="QQBC01000008">
    <property type="protein sequence ID" value="RDI64351.1"/>
    <property type="molecule type" value="Genomic_DNA"/>
</dbReference>
<proteinExistence type="predicted"/>
<dbReference type="Proteomes" id="UP000254869">
    <property type="component" value="Unassembled WGS sequence"/>
</dbReference>
<protein>
    <submittedName>
        <fullName evidence="1">Uncharacterized protein</fullName>
    </submittedName>
</protein>
<dbReference type="RefSeq" id="WP_067997264.1">
    <property type="nucleotide sequence ID" value="NZ_QQBC01000008.1"/>
</dbReference>
<keyword evidence="2" id="KW-1185">Reference proteome</keyword>
<reference evidence="1 2" key="1">
    <citation type="submission" date="2018-07" db="EMBL/GenBank/DDBJ databases">
        <title>Genomic Encyclopedia of Type Strains, Phase IV (KMG-IV): sequencing the most valuable type-strain genomes for metagenomic binning, comparative biology and taxonomic classification.</title>
        <authorList>
            <person name="Goeker M."/>
        </authorList>
    </citation>
    <scope>NUCLEOTIDE SEQUENCE [LARGE SCALE GENOMIC DNA]</scope>
    <source>
        <strain evidence="1 2">DSM 44290</strain>
    </source>
</reference>
<evidence type="ECO:0000313" key="2">
    <source>
        <dbReference type="Proteomes" id="UP000254869"/>
    </source>
</evidence>
<name>A0A370I2F4_9NOCA</name>
<sequence>MDVGQSTANALYQQAVAGTFKMEKDAAKRCADVFQRFAESLDKQYRISADLQKLDGFGTFQSAVALQNGFSGKGAELTEALGGMQEAALKMAAAYLRAGDMITEADAMNTLAINASSAGQRG</sequence>
<organism evidence="1 2">
    <name type="scientific">Nocardia pseudobrasiliensis</name>
    <dbReference type="NCBI Taxonomy" id="45979"/>
    <lineage>
        <taxon>Bacteria</taxon>
        <taxon>Bacillati</taxon>
        <taxon>Actinomycetota</taxon>
        <taxon>Actinomycetes</taxon>
        <taxon>Mycobacteriales</taxon>
        <taxon>Nocardiaceae</taxon>
        <taxon>Nocardia</taxon>
    </lineage>
</organism>
<accession>A0A370I2F4</accession>
<evidence type="ECO:0000313" key="1">
    <source>
        <dbReference type="EMBL" id="RDI64351.1"/>
    </source>
</evidence>
<dbReference type="STRING" id="1210086.GCA_001613105_02756"/>
<gene>
    <name evidence="1" type="ORF">DFR76_108183</name>
</gene>